<reference evidence="1" key="2">
    <citation type="journal article" date="2015" name="Data Brief">
        <title>Shoot transcriptome of the giant reed, Arundo donax.</title>
        <authorList>
            <person name="Barrero R.A."/>
            <person name="Guerrero F.D."/>
            <person name="Moolhuijzen P."/>
            <person name="Goolsby J.A."/>
            <person name="Tidwell J."/>
            <person name="Bellgard S.E."/>
            <person name="Bellgard M.I."/>
        </authorList>
    </citation>
    <scope>NUCLEOTIDE SEQUENCE</scope>
    <source>
        <tissue evidence="1">Shoot tissue taken approximately 20 cm above the soil surface</tissue>
    </source>
</reference>
<sequence length="126" mass="14278">MILPTTPKPFMVMALRAFLLRLFGTESVLFTLHGCWGWALFTDGVGRRCSLWCSERDVCMFLFSSDPSLSASRALVACLHLLLLISRLEYITRPAYHRETDIITACMCSATVDDVDRCRELPKSQI</sequence>
<organism evidence="1">
    <name type="scientific">Arundo donax</name>
    <name type="common">Giant reed</name>
    <name type="synonym">Donax arundinaceus</name>
    <dbReference type="NCBI Taxonomy" id="35708"/>
    <lineage>
        <taxon>Eukaryota</taxon>
        <taxon>Viridiplantae</taxon>
        <taxon>Streptophyta</taxon>
        <taxon>Embryophyta</taxon>
        <taxon>Tracheophyta</taxon>
        <taxon>Spermatophyta</taxon>
        <taxon>Magnoliopsida</taxon>
        <taxon>Liliopsida</taxon>
        <taxon>Poales</taxon>
        <taxon>Poaceae</taxon>
        <taxon>PACMAD clade</taxon>
        <taxon>Arundinoideae</taxon>
        <taxon>Arundineae</taxon>
        <taxon>Arundo</taxon>
    </lineage>
</organism>
<reference evidence="1" key="1">
    <citation type="submission" date="2014-09" db="EMBL/GenBank/DDBJ databases">
        <authorList>
            <person name="Magalhaes I.L.F."/>
            <person name="Oliveira U."/>
            <person name="Santos F.R."/>
            <person name="Vidigal T.H.D.A."/>
            <person name="Brescovit A.D."/>
            <person name="Santos A.J."/>
        </authorList>
    </citation>
    <scope>NUCLEOTIDE SEQUENCE</scope>
    <source>
        <tissue evidence="1">Shoot tissue taken approximately 20 cm above the soil surface</tissue>
    </source>
</reference>
<protein>
    <submittedName>
        <fullName evidence="1">Uncharacterized protein</fullName>
    </submittedName>
</protein>
<name>A0A0A9D038_ARUDO</name>
<proteinExistence type="predicted"/>
<dbReference type="AlphaFoldDB" id="A0A0A9D038"/>
<accession>A0A0A9D038</accession>
<dbReference type="EMBL" id="GBRH01217842">
    <property type="protein sequence ID" value="JAD80053.1"/>
    <property type="molecule type" value="Transcribed_RNA"/>
</dbReference>
<evidence type="ECO:0000313" key="1">
    <source>
        <dbReference type="EMBL" id="JAD80053.1"/>
    </source>
</evidence>